<dbReference type="PANTHER" id="PTHR43482">
    <property type="entry name" value="PROTEIN AST1-RELATED"/>
    <property type="match status" value="1"/>
</dbReference>
<dbReference type="Proteomes" id="UP001596114">
    <property type="component" value="Unassembled WGS sequence"/>
</dbReference>
<name>A0ABW0QR63_9GAMM</name>
<keyword evidence="1" id="KW-0560">Oxidoreductase</keyword>
<evidence type="ECO:0000313" key="4">
    <source>
        <dbReference type="Proteomes" id="UP001596114"/>
    </source>
</evidence>
<keyword evidence="4" id="KW-1185">Reference proteome</keyword>
<dbReference type="Pfam" id="PF13602">
    <property type="entry name" value="ADH_zinc_N_2"/>
    <property type="match status" value="1"/>
</dbReference>
<dbReference type="InterPro" id="IPR014182">
    <property type="entry name" value="ADH_Zn_typ-1"/>
</dbReference>
<accession>A0ABW0QR63</accession>
<keyword evidence="1" id="KW-0479">Metal-binding</keyword>
<dbReference type="InterPro" id="IPR011032">
    <property type="entry name" value="GroES-like_sf"/>
</dbReference>
<dbReference type="RefSeq" id="WP_377321788.1">
    <property type="nucleotide sequence ID" value="NZ_JBHSNF010000004.1"/>
</dbReference>
<dbReference type="CDD" id="cd08252">
    <property type="entry name" value="AL_MDR"/>
    <property type="match status" value="1"/>
</dbReference>
<gene>
    <name evidence="3" type="ORF">ACFPPA_16185</name>
</gene>
<keyword evidence="1" id="KW-0862">Zinc</keyword>
<dbReference type="SMART" id="SM00829">
    <property type="entry name" value="PKS_ER"/>
    <property type="match status" value="1"/>
</dbReference>
<dbReference type="SUPFAM" id="SSF51735">
    <property type="entry name" value="NAD(P)-binding Rossmann-fold domains"/>
    <property type="match status" value="1"/>
</dbReference>
<dbReference type="InterPro" id="IPR002364">
    <property type="entry name" value="Quin_OxRdtase/zeta-crystal_CS"/>
</dbReference>
<comment type="similarity">
    <text evidence="1">Belongs to the zinc-containing alcohol dehydrogenase family. Quinone oxidoreductase subfamily.</text>
</comment>
<sequence>MKAVALTRYLPIDDPASLVEVELPQPIPGANDLLVRVEAVSVNPVDTKVRSPRPLVEAQPKVLGYDAAGTVEAIGTAVDGFRPGDRVYYAGDITRPGSNAQFQLVDARLVGHAPRSIDPADAAALPLTVLTAWELLFQRMPFDSEQGGKDKSLLIIGGAGGVGSIAIQLARRAGFTVIATASRGETIEWCRSLGASHVIDHRQPLEPQLQVLGFEHVDAVLNLADTDRYWDVIGEILAPQGHVGLIVEPVGALKIGDPYKAKAIGIHWEMMFARPRFKTADQAEQGRILERVAALIDAGALRSTRCETLMPINAANLREAHRRLESGRTIGKLVLTGW</sequence>
<dbReference type="InterPro" id="IPR013154">
    <property type="entry name" value="ADH-like_N"/>
</dbReference>
<proteinExistence type="inferred from homology"/>
<dbReference type="SUPFAM" id="SSF50129">
    <property type="entry name" value="GroES-like"/>
    <property type="match status" value="1"/>
</dbReference>
<dbReference type="EMBL" id="JBHSNF010000004">
    <property type="protein sequence ID" value="MFC5527280.1"/>
    <property type="molecule type" value="Genomic_DNA"/>
</dbReference>
<dbReference type="Gene3D" id="3.90.180.10">
    <property type="entry name" value="Medium-chain alcohol dehydrogenases, catalytic domain"/>
    <property type="match status" value="1"/>
</dbReference>
<dbReference type="PROSITE" id="PS01162">
    <property type="entry name" value="QOR_ZETA_CRYSTAL"/>
    <property type="match status" value="1"/>
</dbReference>
<dbReference type="InterPro" id="IPR052585">
    <property type="entry name" value="Lipid_raft_assoc_Zn_ADH"/>
</dbReference>
<reference evidence="4" key="1">
    <citation type="journal article" date="2019" name="Int. J. Syst. Evol. Microbiol.">
        <title>The Global Catalogue of Microorganisms (GCM) 10K type strain sequencing project: providing services to taxonomists for standard genome sequencing and annotation.</title>
        <authorList>
            <consortium name="The Broad Institute Genomics Platform"/>
            <consortium name="The Broad Institute Genome Sequencing Center for Infectious Disease"/>
            <person name="Wu L."/>
            <person name="Ma J."/>
        </authorList>
    </citation>
    <scope>NUCLEOTIDE SEQUENCE [LARGE SCALE GENOMIC DNA]</scope>
    <source>
        <strain evidence="4">CGMCC 1.16619</strain>
    </source>
</reference>
<evidence type="ECO:0000313" key="3">
    <source>
        <dbReference type="EMBL" id="MFC5527280.1"/>
    </source>
</evidence>
<dbReference type="PANTHER" id="PTHR43482:SF1">
    <property type="entry name" value="PROTEIN AST1-RELATED"/>
    <property type="match status" value="1"/>
</dbReference>
<comment type="caution">
    <text evidence="3">The sequence shown here is derived from an EMBL/GenBank/DDBJ whole genome shotgun (WGS) entry which is preliminary data.</text>
</comment>
<feature type="domain" description="Enoyl reductase (ER)" evidence="2">
    <location>
        <begin position="13"/>
        <end position="335"/>
    </location>
</feature>
<dbReference type="InterPro" id="IPR036291">
    <property type="entry name" value="NAD(P)-bd_dom_sf"/>
</dbReference>
<evidence type="ECO:0000259" key="2">
    <source>
        <dbReference type="SMART" id="SM00829"/>
    </source>
</evidence>
<dbReference type="Pfam" id="PF08240">
    <property type="entry name" value="ADH_N"/>
    <property type="match status" value="1"/>
</dbReference>
<dbReference type="Gene3D" id="3.40.50.720">
    <property type="entry name" value="NAD(P)-binding Rossmann-like Domain"/>
    <property type="match status" value="1"/>
</dbReference>
<evidence type="ECO:0000256" key="1">
    <source>
        <dbReference type="RuleBase" id="RU364000"/>
    </source>
</evidence>
<dbReference type="NCBIfam" id="TIGR02817">
    <property type="entry name" value="adh_fam_1"/>
    <property type="match status" value="1"/>
</dbReference>
<organism evidence="3 4">
    <name type="scientific">Rhodanobacter ginsengisoli</name>
    <dbReference type="NCBI Taxonomy" id="418646"/>
    <lineage>
        <taxon>Bacteria</taxon>
        <taxon>Pseudomonadati</taxon>
        <taxon>Pseudomonadota</taxon>
        <taxon>Gammaproteobacteria</taxon>
        <taxon>Lysobacterales</taxon>
        <taxon>Rhodanobacteraceae</taxon>
        <taxon>Rhodanobacter</taxon>
    </lineage>
</organism>
<protein>
    <recommendedName>
        <fullName evidence="1">Zinc-type alcohol dehydrogenase-like protein</fullName>
    </recommendedName>
</protein>
<dbReference type="InterPro" id="IPR020843">
    <property type="entry name" value="ER"/>
</dbReference>